<evidence type="ECO:0000256" key="3">
    <source>
        <dbReference type="ARBA" id="ARBA00022598"/>
    </source>
</evidence>
<dbReference type="VEuPathDB" id="CryptoDB:Vbra_17540"/>
<dbReference type="FunFam" id="3.30.930.10:FF:000037">
    <property type="entry name" value="Proline--tRNA ligase"/>
    <property type="match status" value="1"/>
</dbReference>
<feature type="region of interest" description="Disordered" evidence="10">
    <location>
        <begin position="166"/>
        <end position="197"/>
    </location>
</feature>
<evidence type="ECO:0000313" key="12">
    <source>
        <dbReference type="EMBL" id="CEM27581.1"/>
    </source>
</evidence>
<dbReference type="GO" id="GO:0004827">
    <property type="term" value="F:proline-tRNA ligase activity"/>
    <property type="evidence" value="ECO:0007669"/>
    <property type="project" value="UniProtKB-EC"/>
</dbReference>
<dbReference type="SUPFAM" id="SSF64586">
    <property type="entry name" value="C-terminal domain of ProRS"/>
    <property type="match status" value="1"/>
</dbReference>
<dbReference type="SMART" id="SM00946">
    <property type="entry name" value="ProRS-C_1"/>
    <property type="match status" value="1"/>
</dbReference>
<dbReference type="InterPro" id="IPR004154">
    <property type="entry name" value="Anticodon-bd"/>
</dbReference>
<evidence type="ECO:0000256" key="4">
    <source>
        <dbReference type="ARBA" id="ARBA00022741"/>
    </source>
</evidence>
<dbReference type="NCBIfam" id="TIGR00408">
    <property type="entry name" value="proS_fam_I"/>
    <property type="match status" value="1"/>
</dbReference>
<evidence type="ECO:0000256" key="1">
    <source>
        <dbReference type="ARBA" id="ARBA00012831"/>
    </source>
</evidence>
<comment type="catalytic activity">
    <reaction evidence="9">
        <text>tRNA(Pro) + L-proline + ATP = L-prolyl-tRNA(Pro) + AMP + diphosphate</text>
        <dbReference type="Rhea" id="RHEA:14305"/>
        <dbReference type="Rhea" id="RHEA-COMP:9700"/>
        <dbReference type="Rhea" id="RHEA-COMP:9702"/>
        <dbReference type="ChEBI" id="CHEBI:30616"/>
        <dbReference type="ChEBI" id="CHEBI:33019"/>
        <dbReference type="ChEBI" id="CHEBI:60039"/>
        <dbReference type="ChEBI" id="CHEBI:78442"/>
        <dbReference type="ChEBI" id="CHEBI:78532"/>
        <dbReference type="ChEBI" id="CHEBI:456215"/>
        <dbReference type="EC" id="6.1.1.15"/>
    </reaction>
</comment>
<dbReference type="InterPro" id="IPR006195">
    <property type="entry name" value="aa-tRNA-synth_II"/>
</dbReference>
<proteinExistence type="inferred from homology"/>
<dbReference type="Proteomes" id="UP000041254">
    <property type="component" value="Unassembled WGS sequence"/>
</dbReference>
<evidence type="ECO:0000256" key="9">
    <source>
        <dbReference type="ARBA" id="ARBA00047671"/>
    </source>
</evidence>
<feature type="compositionally biased region" description="Low complexity" evidence="10">
    <location>
        <begin position="185"/>
        <end position="195"/>
    </location>
</feature>
<dbReference type="GO" id="GO:0002161">
    <property type="term" value="F:aminoacyl-tRNA deacylase activity"/>
    <property type="evidence" value="ECO:0007669"/>
    <property type="project" value="InterPro"/>
</dbReference>
<dbReference type="GO" id="GO:0006433">
    <property type="term" value="P:prolyl-tRNA aminoacylation"/>
    <property type="evidence" value="ECO:0007669"/>
    <property type="project" value="InterPro"/>
</dbReference>
<dbReference type="Pfam" id="PF09180">
    <property type="entry name" value="ProRS-C_1"/>
    <property type="match status" value="1"/>
</dbReference>
<protein>
    <recommendedName>
        <fullName evidence="2">Proline--tRNA ligase</fullName>
        <ecNumber evidence="1">6.1.1.15</ecNumber>
    </recommendedName>
    <alternativeName>
        <fullName evidence="8">Prolyl-tRNA synthetase</fullName>
    </alternativeName>
</protein>
<dbReference type="Gene3D" id="3.30.930.10">
    <property type="entry name" value="Bira Bifunctional Protein, Domain 2"/>
    <property type="match status" value="1"/>
</dbReference>
<reference evidence="12 13" key="1">
    <citation type="submission" date="2014-11" db="EMBL/GenBank/DDBJ databases">
        <authorList>
            <person name="Zhu J."/>
            <person name="Qi W."/>
            <person name="Song R."/>
        </authorList>
    </citation>
    <scope>NUCLEOTIDE SEQUENCE [LARGE SCALE GENOMIC DNA]</scope>
</reference>
<organism evidence="12 13">
    <name type="scientific">Vitrella brassicaformis (strain CCMP3155)</name>
    <dbReference type="NCBI Taxonomy" id="1169540"/>
    <lineage>
        <taxon>Eukaryota</taxon>
        <taxon>Sar</taxon>
        <taxon>Alveolata</taxon>
        <taxon>Colpodellida</taxon>
        <taxon>Vitrellaceae</taxon>
        <taxon>Vitrella</taxon>
    </lineage>
</organism>
<dbReference type="InterPro" id="IPR016061">
    <property type="entry name" value="Pro-tRNA_ligase_II_C"/>
</dbReference>
<dbReference type="InterPro" id="IPR033721">
    <property type="entry name" value="ProRS_core_arch_euk"/>
</dbReference>
<dbReference type="InterPro" id="IPR002314">
    <property type="entry name" value="aa-tRNA-synt_IIb"/>
</dbReference>
<dbReference type="Gene3D" id="3.90.960.10">
    <property type="entry name" value="YbaK/aminoacyl-tRNA synthetase-associated domain"/>
    <property type="match status" value="1"/>
</dbReference>
<evidence type="ECO:0000256" key="7">
    <source>
        <dbReference type="ARBA" id="ARBA00023146"/>
    </source>
</evidence>
<dbReference type="InterPro" id="IPR045864">
    <property type="entry name" value="aa-tRNA-synth_II/BPL/LPL"/>
</dbReference>
<dbReference type="Pfam" id="PF03129">
    <property type="entry name" value="HGTP_anticodon"/>
    <property type="match status" value="1"/>
</dbReference>
<dbReference type="GO" id="GO:0005524">
    <property type="term" value="F:ATP binding"/>
    <property type="evidence" value="ECO:0007669"/>
    <property type="project" value="UniProtKB-KW"/>
</dbReference>
<evidence type="ECO:0000256" key="8">
    <source>
        <dbReference type="ARBA" id="ARBA00029731"/>
    </source>
</evidence>
<dbReference type="SUPFAM" id="SSF55826">
    <property type="entry name" value="YbaK/ProRS associated domain"/>
    <property type="match status" value="1"/>
</dbReference>
<dbReference type="FunCoup" id="A0A0G4GEJ1">
    <property type="interactions" value="195"/>
</dbReference>
<keyword evidence="13" id="KW-1185">Reference proteome</keyword>
<dbReference type="EMBL" id="CDMY01000635">
    <property type="protein sequence ID" value="CEM27581.1"/>
    <property type="molecule type" value="Genomic_DNA"/>
</dbReference>
<dbReference type="PANTHER" id="PTHR43382">
    <property type="entry name" value="PROLYL-TRNA SYNTHETASE"/>
    <property type="match status" value="1"/>
</dbReference>
<dbReference type="PROSITE" id="PS50862">
    <property type="entry name" value="AA_TRNA_LIGASE_II"/>
    <property type="match status" value="1"/>
</dbReference>
<name>A0A0G4GEJ1_VITBC</name>
<dbReference type="HAMAP" id="MF_01571">
    <property type="entry name" value="Pro_tRNA_synth_type3"/>
    <property type="match status" value="1"/>
</dbReference>
<dbReference type="InterPro" id="IPR036621">
    <property type="entry name" value="Anticodon-bd_dom_sf"/>
</dbReference>
<dbReference type="InterPro" id="IPR036754">
    <property type="entry name" value="YbaK/aa-tRNA-synt-asso_dom_sf"/>
</dbReference>
<dbReference type="PhylomeDB" id="A0A0G4GEJ1"/>
<dbReference type="SUPFAM" id="SSF55681">
    <property type="entry name" value="Class II aaRS and biotin synthetases"/>
    <property type="match status" value="1"/>
</dbReference>
<evidence type="ECO:0000256" key="10">
    <source>
        <dbReference type="SAM" id="MobiDB-lite"/>
    </source>
</evidence>
<dbReference type="InterPro" id="IPR004499">
    <property type="entry name" value="Pro-tRNA-ligase_IIa_arc-type"/>
</dbReference>
<dbReference type="GO" id="GO:0005737">
    <property type="term" value="C:cytoplasm"/>
    <property type="evidence" value="ECO:0007669"/>
    <property type="project" value="InterPro"/>
</dbReference>
<keyword evidence="7" id="KW-0030">Aminoacyl-tRNA synthetase</keyword>
<evidence type="ECO:0000313" key="13">
    <source>
        <dbReference type="Proteomes" id="UP000041254"/>
    </source>
</evidence>
<keyword evidence="4" id="KW-0547">Nucleotide-binding</keyword>
<keyword evidence="5" id="KW-0067">ATP-binding</keyword>
<dbReference type="FunFam" id="3.40.50.800:FF:000005">
    <property type="entry name" value="bifunctional glutamate/proline--tRNA ligase"/>
    <property type="match status" value="1"/>
</dbReference>
<dbReference type="InParanoid" id="A0A0G4GEJ1"/>
<accession>A0A0G4GEJ1</accession>
<feature type="domain" description="Aminoacyl-transfer RNA synthetases class-II family profile" evidence="11">
    <location>
        <begin position="242"/>
        <end position="492"/>
    </location>
</feature>
<dbReference type="AlphaFoldDB" id="A0A0G4GEJ1"/>
<dbReference type="Gene3D" id="3.30.110.30">
    <property type="entry name" value="C-terminal domain of ProRS"/>
    <property type="match status" value="1"/>
</dbReference>
<dbReference type="CDD" id="cd00778">
    <property type="entry name" value="ProRS_core_arch_euk"/>
    <property type="match status" value="1"/>
</dbReference>
<dbReference type="Gene3D" id="3.40.50.800">
    <property type="entry name" value="Anticodon-binding domain"/>
    <property type="match status" value="1"/>
</dbReference>
<dbReference type="PANTHER" id="PTHR43382:SF2">
    <property type="entry name" value="BIFUNCTIONAL GLUTAMATE_PROLINE--TRNA LIGASE"/>
    <property type="match status" value="1"/>
</dbReference>
<dbReference type="InterPro" id="IPR017449">
    <property type="entry name" value="Pro-tRNA_synth_II"/>
</dbReference>
<keyword evidence="3" id="KW-0436">Ligase</keyword>
<dbReference type="CDD" id="cd00862">
    <property type="entry name" value="ProRS_anticodon_zinc"/>
    <property type="match status" value="1"/>
</dbReference>
<evidence type="ECO:0000256" key="2">
    <source>
        <dbReference type="ARBA" id="ARBA00019110"/>
    </source>
</evidence>
<dbReference type="FunFam" id="3.30.110.30:FF:000001">
    <property type="entry name" value="Bifunctional glutamate/proline--tRNA ligase"/>
    <property type="match status" value="1"/>
</dbReference>
<evidence type="ECO:0000256" key="5">
    <source>
        <dbReference type="ARBA" id="ARBA00022840"/>
    </source>
</evidence>
<dbReference type="OMA" id="EVYWVTH"/>
<keyword evidence="6" id="KW-0648">Protein biosynthesis</keyword>
<dbReference type="SUPFAM" id="SSF52954">
    <property type="entry name" value="Class II aaRS ABD-related"/>
    <property type="match status" value="1"/>
</dbReference>
<dbReference type="OrthoDB" id="1350766at2759"/>
<dbReference type="GO" id="GO:0017101">
    <property type="term" value="C:aminoacyl-tRNA synthetase multienzyme complex"/>
    <property type="evidence" value="ECO:0007669"/>
    <property type="project" value="TreeGrafter"/>
</dbReference>
<evidence type="ECO:0000259" key="11">
    <source>
        <dbReference type="PROSITE" id="PS50862"/>
    </source>
</evidence>
<dbReference type="STRING" id="1169540.A0A0G4GEJ1"/>
<dbReference type="Pfam" id="PF04073">
    <property type="entry name" value="tRNA_edit"/>
    <property type="match status" value="1"/>
</dbReference>
<sequence length="754" mass="84681">MTLEEDLIQKLGTLNISFEREDHDAAKDMVAMQQVLQHREGVKAKNFLSHDKKKNQTVLLMLRAETDMNLVHKALGRLKGWKDLRRAETELVKKLGLEKGALTPFAVMNDADNKVPLYVEDSLKAQDKIWIHPFRNTASLCLSMADIQRFAEEHGHNVNFFNPEPPAAPTADGVAANGGGGGGKKAATSAAAAPGQESTLGMTATKDGNYPEWFQQVCRGAELIEYTDVSGCYVIRARATYVWKRVQRFFTDLIEEKGVVEELYPMFVSSAALHKEAHHLEGFAPEVAWLGSTGPEPFDPEKPDGKGKPLKECIALRPTSETIMYPQWAKWVRSHRDLPIKINQWCNVVRWEFKQPTPFIRTREFYWQEGHTAHATDKEAEDWMWMILDFYRRVYEELLAVPVVPGVKSEGEKFPGGKITSTVEAYMPNGRAVQAATSHHLGDNFSKIYEIVFDAADGVTRSFVHQTSWGLTTRSVGVAVMVHSDDKGLVLPPKVAMGQVVLIPIPYQSKSGENPAEAAKRNEEIRDKCERLAAELKRADYFEGDSNKYWKIRAYADTRQDKTPGWKYNEWELKGVPVRIELGPKDYDKQEVVLVRRDTGEKIKGVKWTDLTARVPALLREIQDNLFVQAKKKLDDAIVKVTKWEEVTPALNQRKIVLAPWCQEEETEDEIKKRTTEEAAQTLANEQATQPAAAAAAAAGEGEEEYAAPALTGAAKPLCILTDDDPRRPPLTEDTKCFLTGKAARCWALFGRSY</sequence>
<gene>
    <name evidence="12" type="ORF">Vbra_17540</name>
</gene>
<dbReference type="EC" id="6.1.1.15" evidence="1"/>
<dbReference type="Pfam" id="PF00587">
    <property type="entry name" value="tRNA-synt_2b"/>
    <property type="match status" value="1"/>
</dbReference>
<evidence type="ECO:0000256" key="6">
    <source>
        <dbReference type="ARBA" id="ARBA00022917"/>
    </source>
</evidence>
<dbReference type="InterPro" id="IPR007214">
    <property type="entry name" value="YbaK/aa-tRNA-synth-assoc-dom"/>
</dbReference>